<comment type="caution">
    <text evidence="4">The sequence shown here is derived from an EMBL/GenBank/DDBJ whole genome shotgun (WGS) entry which is preliminary data.</text>
</comment>
<feature type="chain" id="PRO_5016456023" evidence="2">
    <location>
        <begin position="23"/>
        <end position="245"/>
    </location>
</feature>
<dbReference type="OrthoDB" id="9803781at2"/>
<keyword evidence="1 2" id="KW-0732">Signal</keyword>
<evidence type="ECO:0000313" key="4">
    <source>
        <dbReference type="EMBL" id="PWK17286.1"/>
    </source>
</evidence>
<dbReference type="PANTHER" id="PTHR37507">
    <property type="entry name" value="SPORULATION PROTEIN YDCC"/>
    <property type="match status" value="1"/>
</dbReference>
<dbReference type="EMBL" id="QGGP01000010">
    <property type="protein sequence ID" value="PWK17286.1"/>
    <property type="molecule type" value="Genomic_DNA"/>
</dbReference>
<dbReference type="Pfam" id="PF17131">
    <property type="entry name" value="LolA_like"/>
    <property type="match status" value="1"/>
</dbReference>
<keyword evidence="4" id="KW-0449">Lipoprotein</keyword>
<dbReference type="AlphaFoldDB" id="A0A316DHX1"/>
<protein>
    <submittedName>
        <fullName evidence="4">Outer membrane lipoprotein-sorting protein</fullName>
    </submittedName>
</protein>
<evidence type="ECO:0000259" key="3">
    <source>
        <dbReference type="Pfam" id="PF17131"/>
    </source>
</evidence>
<accession>A0A316DHX1</accession>
<dbReference type="SUPFAM" id="SSF89392">
    <property type="entry name" value="Prokaryotic lipoproteins and lipoprotein localization factors"/>
    <property type="match status" value="1"/>
</dbReference>
<dbReference type="RefSeq" id="WP_109683405.1">
    <property type="nucleotide sequence ID" value="NZ_QGGP01000010.1"/>
</dbReference>
<gene>
    <name evidence="4" type="ORF">LX78_02826</name>
</gene>
<evidence type="ECO:0000256" key="2">
    <source>
        <dbReference type="SAM" id="SignalP"/>
    </source>
</evidence>
<name>A0A316DHX1_9FLAO</name>
<evidence type="ECO:0000313" key="5">
    <source>
        <dbReference type="Proteomes" id="UP000245430"/>
    </source>
</evidence>
<evidence type="ECO:0000256" key="1">
    <source>
        <dbReference type="ARBA" id="ARBA00022729"/>
    </source>
</evidence>
<keyword evidence="5" id="KW-1185">Reference proteome</keyword>
<reference evidence="4 5" key="1">
    <citation type="submission" date="2018-05" db="EMBL/GenBank/DDBJ databases">
        <title>Genomic Encyclopedia of Archaeal and Bacterial Type Strains, Phase II (KMG-II): from individual species to whole genera.</title>
        <authorList>
            <person name="Goeker M."/>
        </authorList>
    </citation>
    <scope>NUCLEOTIDE SEQUENCE [LARGE SCALE GENOMIC DNA]</scope>
    <source>
        <strain evidence="4 5">DSM 22637</strain>
    </source>
</reference>
<dbReference type="Proteomes" id="UP000245430">
    <property type="component" value="Unassembled WGS sequence"/>
</dbReference>
<feature type="signal peptide" evidence="2">
    <location>
        <begin position="1"/>
        <end position="22"/>
    </location>
</feature>
<sequence>MNFKLLSTLTFILLVFPVSIKAQNAETLLQNMDNLMSAPKDKIAIVEMTVTNKYEDEKVREAILKQKGTDRKMYRYTKPEKKAGIATLSLPGDIMWLYMPSFGKPIKISLLSKNQSFTGTDFSYEDMSGTPYSERYTPKLLKSDKPDTYMLELTPKTNKTTYSKIVISIDKKHNYPVKMAFFDKDKAYEKLATYKYVKKGNYWYAQEVLMEDLQKNHSTKIVMKNVKFDQGLKDEEFEVEKLMTN</sequence>
<organism evidence="4 5">
    <name type="scientific">Xanthomarina spongicola</name>
    <dbReference type="NCBI Taxonomy" id="570520"/>
    <lineage>
        <taxon>Bacteria</taxon>
        <taxon>Pseudomonadati</taxon>
        <taxon>Bacteroidota</taxon>
        <taxon>Flavobacteriia</taxon>
        <taxon>Flavobacteriales</taxon>
        <taxon>Flavobacteriaceae</taxon>
        <taxon>Xanthomarina</taxon>
    </lineage>
</organism>
<dbReference type="InterPro" id="IPR029046">
    <property type="entry name" value="LolA/LolB/LppX"/>
</dbReference>
<feature type="domain" description="Uncharacterized protein TP-0789" evidence="3">
    <location>
        <begin position="68"/>
        <end position="243"/>
    </location>
</feature>
<dbReference type="InterPro" id="IPR033399">
    <property type="entry name" value="TP_0789-like"/>
</dbReference>
<dbReference type="PANTHER" id="PTHR37507:SF2">
    <property type="entry name" value="SPORULATION PROTEIN YDCC"/>
    <property type="match status" value="1"/>
</dbReference>
<dbReference type="CDD" id="cd16329">
    <property type="entry name" value="LolA_like"/>
    <property type="match status" value="1"/>
</dbReference>
<dbReference type="InterPro" id="IPR052944">
    <property type="entry name" value="Sporulation_related"/>
</dbReference>
<dbReference type="Gene3D" id="2.50.20.10">
    <property type="entry name" value="Lipoprotein localisation LolA/LolB/LppX"/>
    <property type="match status" value="1"/>
</dbReference>
<proteinExistence type="predicted"/>